<protein>
    <submittedName>
        <fullName evidence="1">Uncharacterized protein</fullName>
    </submittedName>
</protein>
<accession>A0A6I0JQG2</accession>
<dbReference type="RefSeq" id="WP_151853392.1">
    <property type="nucleotide sequence ID" value="NZ_WCUR01000109.1"/>
</dbReference>
<proteinExistence type="predicted"/>
<gene>
    <name evidence="1" type="ORF">GAQ72_18915</name>
</gene>
<evidence type="ECO:0000313" key="2">
    <source>
        <dbReference type="Proteomes" id="UP000434462"/>
    </source>
</evidence>
<sequence>MNDNVLTSYSFLAALSENETDIYKTVYLPLFKRAISSYAAKKSSKVSNSIQGTDIDIQSIILEEYGIEVPILIVRKLIKAVGTSLSKKERNIFKFDIFEDGKAFQFTNYNYFSTEEIYDRERRNAQALQQAFEDYLKSENLSEKNIPSFSQFIDKNKCNLSS</sequence>
<organism evidence="1 2">
    <name type="scientific">Bacteroides uniformis</name>
    <dbReference type="NCBI Taxonomy" id="820"/>
    <lineage>
        <taxon>Bacteria</taxon>
        <taxon>Pseudomonadati</taxon>
        <taxon>Bacteroidota</taxon>
        <taxon>Bacteroidia</taxon>
        <taxon>Bacteroidales</taxon>
        <taxon>Bacteroidaceae</taxon>
        <taxon>Bacteroides</taxon>
    </lineage>
</organism>
<dbReference type="EMBL" id="WCUR01000109">
    <property type="protein sequence ID" value="KAB4111528.1"/>
    <property type="molecule type" value="Genomic_DNA"/>
</dbReference>
<feature type="non-terminal residue" evidence="1">
    <location>
        <position position="162"/>
    </location>
</feature>
<comment type="caution">
    <text evidence="1">The sequence shown here is derived from an EMBL/GenBank/DDBJ whole genome shotgun (WGS) entry which is preliminary data.</text>
</comment>
<reference evidence="1 2" key="1">
    <citation type="journal article" date="2019" name="Nat. Med.">
        <title>A library of human gut bacterial isolates paired with longitudinal multiomics data enables mechanistic microbiome research.</title>
        <authorList>
            <person name="Poyet M."/>
            <person name="Groussin M."/>
            <person name="Gibbons S.M."/>
            <person name="Avila-Pacheco J."/>
            <person name="Jiang X."/>
            <person name="Kearney S.M."/>
            <person name="Perrotta A.R."/>
            <person name="Berdy B."/>
            <person name="Zhao S."/>
            <person name="Lieberman T.D."/>
            <person name="Swanson P.K."/>
            <person name="Smith M."/>
            <person name="Roesemann S."/>
            <person name="Alexander J.E."/>
            <person name="Rich S.A."/>
            <person name="Livny J."/>
            <person name="Vlamakis H."/>
            <person name="Clish C."/>
            <person name="Bullock K."/>
            <person name="Deik A."/>
            <person name="Scott J."/>
            <person name="Pierce K.A."/>
            <person name="Xavier R.J."/>
            <person name="Alm E.J."/>
        </authorList>
    </citation>
    <scope>NUCLEOTIDE SEQUENCE [LARGE SCALE GENOMIC DNA]</scope>
    <source>
        <strain evidence="1 2">BIOML-A38</strain>
    </source>
</reference>
<dbReference type="AlphaFoldDB" id="A0A6I0JQG2"/>
<name>A0A6I0JQG2_BACUN</name>
<evidence type="ECO:0000313" key="1">
    <source>
        <dbReference type="EMBL" id="KAB4111528.1"/>
    </source>
</evidence>
<dbReference type="Proteomes" id="UP000434462">
    <property type="component" value="Unassembled WGS sequence"/>
</dbReference>